<organism evidence="3 4">
    <name type="scientific">Acorus gramineus</name>
    <name type="common">Dwarf sweet flag</name>
    <dbReference type="NCBI Taxonomy" id="55184"/>
    <lineage>
        <taxon>Eukaryota</taxon>
        <taxon>Viridiplantae</taxon>
        <taxon>Streptophyta</taxon>
        <taxon>Embryophyta</taxon>
        <taxon>Tracheophyta</taxon>
        <taxon>Spermatophyta</taxon>
        <taxon>Magnoliopsida</taxon>
        <taxon>Liliopsida</taxon>
        <taxon>Acoraceae</taxon>
        <taxon>Acorus</taxon>
    </lineage>
</organism>
<feature type="compositionally biased region" description="Basic and acidic residues" evidence="1">
    <location>
        <begin position="155"/>
        <end position="165"/>
    </location>
</feature>
<keyword evidence="2" id="KW-1133">Transmembrane helix</keyword>
<dbReference type="EMBL" id="JAUJYN010000011">
    <property type="protein sequence ID" value="KAK1261248.1"/>
    <property type="molecule type" value="Genomic_DNA"/>
</dbReference>
<dbReference type="PANTHER" id="PTHR36777">
    <property type="entry name" value="EXPRESSED PROTEIN"/>
    <property type="match status" value="1"/>
</dbReference>
<comment type="caution">
    <text evidence="3">The sequence shown here is derived from an EMBL/GenBank/DDBJ whole genome shotgun (WGS) entry which is preliminary data.</text>
</comment>
<reference evidence="3" key="2">
    <citation type="submission" date="2023-06" db="EMBL/GenBank/DDBJ databases">
        <authorList>
            <person name="Ma L."/>
            <person name="Liu K.-W."/>
            <person name="Li Z."/>
            <person name="Hsiao Y.-Y."/>
            <person name="Qi Y."/>
            <person name="Fu T."/>
            <person name="Tang G."/>
            <person name="Zhang D."/>
            <person name="Sun W.-H."/>
            <person name="Liu D.-K."/>
            <person name="Li Y."/>
            <person name="Chen G.-Z."/>
            <person name="Liu X.-D."/>
            <person name="Liao X.-Y."/>
            <person name="Jiang Y.-T."/>
            <person name="Yu X."/>
            <person name="Hao Y."/>
            <person name="Huang J."/>
            <person name="Zhao X.-W."/>
            <person name="Ke S."/>
            <person name="Chen Y.-Y."/>
            <person name="Wu W.-L."/>
            <person name="Hsu J.-L."/>
            <person name="Lin Y.-F."/>
            <person name="Huang M.-D."/>
            <person name="Li C.-Y."/>
            <person name="Huang L."/>
            <person name="Wang Z.-W."/>
            <person name="Zhao X."/>
            <person name="Zhong W.-Y."/>
            <person name="Peng D.-H."/>
            <person name="Ahmad S."/>
            <person name="Lan S."/>
            <person name="Zhang J.-S."/>
            <person name="Tsai W.-C."/>
            <person name="Van De Peer Y."/>
            <person name="Liu Z.-J."/>
        </authorList>
    </citation>
    <scope>NUCLEOTIDE SEQUENCE</scope>
    <source>
        <strain evidence="3">SCP</strain>
        <tissue evidence="3">Leaves</tissue>
    </source>
</reference>
<dbReference type="PANTHER" id="PTHR36777:SF2">
    <property type="entry name" value="EXPRESSED PROTEIN"/>
    <property type="match status" value="1"/>
</dbReference>
<accession>A0AAV9AAP6</accession>
<proteinExistence type="predicted"/>
<sequence length="165" mass="18105">MSSCISLQLKTPFTIRNPKFTIPSSNLLSLNPKCPWRFHGGSTQIRCPRYRPLSVVAAQSNFFKVVQTVWRVGKDGIDAGTKLVPGSIPRPIARIGVGVVALSVVLFLLKSVLSTALFVLAMMGLIYFLFIAFNTDEGPRGGGGTPTTSEEESLEEARRIMEKYK</sequence>
<dbReference type="AlphaFoldDB" id="A0AAV9AAP6"/>
<evidence type="ECO:0000256" key="1">
    <source>
        <dbReference type="SAM" id="MobiDB-lite"/>
    </source>
</evidence>
<dbReference type="Proteomes" id="UP001179952">
    <property type="component" value="Unassembled WGS sequence"/>
</dbReference>
<evidence type="ECO:0000313" key="3">
    <source>
        <dbReference type="EMBL" id="KAK1261248.1"/>
    </source>
</evidence>
<keyword evidence="2" id="KW-0472">Membrane</keyword>
<protein>
    <recommendedName>
        <fullName evidence="5">Transmembrane protein</fullName>
    </recommendedName>
</protein>
<keyword evidence="4" id="KW-1185">Reference proteome</keyword>
<feature type="transmembrane region" description="Helical" evidence="2">
    <location>
        <begin position="115"/>
        <end position="133"/>
    </location>
</feature>
<feature type="region of interest" description="Disordered" evidence="1">
    <location>
        <begin position="140"/>
        <end position="165"/>
    </location>
</feature>
<keyword evidence="2" id="KW-0812">Transmembrane</keyword>
<evidence type="ECO:0000256" key="2">
    <source>
        <dbReference type="SAM" id="Phobius"/>
    </source>
</evidence>
<evidence type="ECO:0008006" key="5">
    <source>
        <dbReference type="Google" id="ProtNLM"/>
    </source>
</evidence>
<reference evidence="3" key="1">
    <citation type="journal article" date="2023" name="Nat. Commun.">
        <title>Diploid and tetraploid genomes of Acorus and the evolution of monocots.</title>
        <authorList>
            <person name="Ma L."/>
            <person name="Liu K.W."/>
            <person name="Li Z."/>
            <person name="Hsiao Y.Y."/>
            <person name="Qi Y."/>
            <person name="Fu T."/>
            <person name="Tang G.D."/>
            <person name="Zhang D."/>
            <person name="Sun W.H."/>
            <person name="Liu D.K."/>
            <person name="Li Y."/>
            <person name="Chen G.Z."/>
            <person name="Liu X.D."/>
            <person name="Liao X.Y."/>
            <person name="Jiang Y.T."/>
            <person name="Yu X."/>
            <person name="Hao Y."/>
            <person name="Huang J."/>
            <person name="Zhao X.W."/>
            <person name="Ke S."/>
            <person name="Chen Y.Y."/>
            <person name="Wu W.L."/>
            <person name="Hsu J.L."/>
            <person name="Lin Y.F."/>
            <person name="Huang M.D."/>
            <person name="Li C.Y."/>
            <person name="Huang L."/>
            <person name="Wang Z.W."/>
            <person name="Zhao X."/>
            <person name="Zhong W.Y."/>
            <person name="Peng D.H."/>
            <person name="Ahmad S."/>
            <person name="Lan S."/>
            <person name="Zhang J.S."/>
            <person name="Tsai W.C."/>
            <person name="Van de Peer Y."/>
            <person name="Liu Z.J."/>
        </authorList>
    </citation>
    <scope>NUCLEOTIDE SEQUENCE</scope>
    <source>
        <strain evidence="3">SCP</strain>
    </source>
</reference>
<feature type="transmembrane region" description="Helical" evidence="2">
    <location>
        <begin position="92"/>
        <end position="109"/>
    </location>
</feature>
<name>A0AAV9AAP6_ACOGR</name>
<gene>
    <name evidence="3" type="ORF">QJS04_geneDACA002208</name>
</gene>
<evidence type="ECO:0000313" key="4">
    <source>
        <dbReference type="Proteomes" id="UP001179952"/>
    </source>
</evidence>